<dbReference type="RefSeq" id="WP_163681713.1">
    <property type="nucleotide sequence ID" value="NZ_JAAIYP010000042.1"/>
</dbReference>
<reference evidence="6 7" key="1">
    <citation type="submission" date="2020-02" db="EMBL/GenBank/DDBJ databases">
        <authorList>
            <person name="Dziuba M."/>
            <person name="Kuznetsov B."/>
            <person name="Mardanov A."/>
            <person name="Ravin N."/>
            <person name="Grouzdev D."/>
        </authorList>
    </citation>
    <scope>NUCLEOTIDE SEQUENCE [LARGE SCALE GENOMIC DNA]</scope>
    <source>
        <strain evidence="6 7">SpK</strain>
    </source>
</reference>
<dbReference type="AlphaFoldDB" id="A0A7C9UXV8"/>
<dbReference type="PANTHER" id="PTHR39210">
    <property type="entry name" value="HEPARIN-SULFATE LYASE"/>
    <property type="match status" value="1"/>
</dbReference>
<dbReference type="Gene3D" id="2.70.98.70">
    <property type="match status" value="1"/>
</dbReference>
<dbReference type="GO" id="GO:0016829">
    <property type="term" value="F:lyase activity"/>
    <property type="evidence" value="ECO:0007669"/>
    <property type="project" value="UniProtKB-KW"/>
</dbReference>
<feature type="domain" description="Heparinase II/III-like C-terminal" evidence="5">
    <location>
        <begin position="345"/>
        <end position="499"/>
    </location>
</feature>
<evidence type="ECO:0000256" key="1">
    <source>
        <dbReference type="ARBA" id="ARBA00004418"/>
    </source>
</evidence>
<dbReference type="InterPro" id="IPR008929">
    <property type="entry name" value="Chondroitin_lyas"/>
</dbReference>
<comment type="caution">
    <text evidence="6">The sequence shown here is derived from an EMBL/GenBank/DDBJ whole genome shotgun (WGS) entry which is preliminary data.</text>
</comment>
<dbReference type="InterPro" id="IPR012480">
    <property type="entry name" value="Hepar_II_III_C"/>
</dbReference>
<keyword evidence="3" id="KW-0574">Periplasm</keyword>
<gene>
    <name evidence="6" type="ORF">G4223_15675</name>
</gene>
<evidence type="ECO:0000313" key="6">
    <source>
        <dbReference type="EMBL" id="NFV81549.1"/>
    </source>
</evidence>
<protein>
    <recommendedName>
        <fullName evidence="5">Heparinase II/III-like C-terminal domain-containing protein</fullName>
    </recommendedName>
</protein>
<proteinExistence type="predicted"/>
<keyword evidence="2" id="KW-0732">Signal</keyword>
<keyword evidence="7" id="KW-1185">Reference proteome</keyword>
<dbReference type="Proteomes" id="UP000480684">
    <property type="component" value="Unassembled WGS sequence"/>
</dbReference>
<organism evidence="6 7">
    <name type="scientific">Magnetospirillum aberrantis SpK</name>
    <dbReference type="NCBI Taxonomy" id="908842"/>
    <lineage>
        <taxon>Bacteria</taxon>
        <taxon>Pseudomonadati</taxon>
        <taxon>Pseudomonadota</taxon>
        <taxon>Alphaproteobacteria</taxon>
        <taxon>Rhodospirillales</taxon>
        <taxon>Rhodospirillaceae</taxon>
        <taxon>Magnetospirillum</taxon>
    </lineage>
</organism>
<comment type="subcellular location">
    <subcellularLocation>
        <location evidence="1">Periplasm</location>
    </subcellularLocation>
</comment>
<evidence type="ECO:0000256" key="2">
    <source>
        <dbReference type="ARBA" id="ARBA00022729"/>
    </source>
</evidence>
<keyword evidence="4" id="KW-0456">Lyase</keyword>
<evidence type="ECO:0000256" key="4">
    <source>
        <dbReference type="ARBA" id="ARBA00023239"/>
    </source>
</evidence>
<dbReference type="GO" id="GO:0042597">
    <property type="term" value="C:periplasmic space"/>
    <property type="evidence" value="ECO:0007669"/>
    <property type="project" value="UniProtKB-SubCell"/>
</dbReference>
<sequence length="568" mass="61950">MGIGAKLTKLAEDPVLRRWLWLRLLRRVPRAVPFTPHCPPYFRPPVSESASPSALAKLEATAPHGTLTLPVPGGEVTVEAGCLDLFERAYDDGETLSALHRFAWLPLMPEVDHGWVEMLWQAWCAGSGQPDDGPAWEAYTAAERVANILDFARRRGLPGDTASTLRTLAAHGPAMVARLEYYGEHGTCNHLANNGRGLYRLGLKLGMADTARAGLDILIKEAERLFPPSGVLREASTHYHLLYLRNYADCWLAARRHNRPEAGYLAALVQRLWAVVPHLVLPGGLPLIGDISPDSPPDFLSGLMPGGDMTQGWTGLLTPDERETLARLRDGTVPVDTAVLAADGWWRGDFGRWSALWHVEPAGWRLPTGHGHEDLGAPEIHFDGVPLFIDPGRGAYGESGEAALYASAAVHGTLQVDGHAPYPANKPYYDPAFRAAFGLGSPSAHADPSGFTLRHAGFSRLPGVAEIQREWRFDGDALTINDRVDGRGRHDVTRRLVLTMEPRRLSATSLEARLGRWRVVIGCDTALTARPMRRWSAYGQSVAGWAVEAEHAVTLPFTGTLTIVATAA</sequence>
<name>A0A7C9UXV8_9PROT</name>
<evidence type="ECO:0000256" key="3">
    <source>
        <dbReference type="ARBA" id="ARBA00022764"/>
    </source>
</evidence>
<dbReference type="Pfam" id="PF07940">
    <property type="entry name" value="Hepar_II_III_C"/>
    <property type="match status" value="1"/>
</dbReference>
<evidence type="ECO:0000259" key="5">
    <source>
        <dbReference type="Pfam" id="PF07940"/>
    </source>
</evidence>
<dbReference type="PANTHER" id="PTHR39210:SF1">
    <property type="entry name" value="HEPARIN-SULFATE LYASE"/>
    <property type="match status" value="1"/>
</dbReference>
<accession>A0A7C9UXV8</accession>
<evidence type="ECO:0000313" key="7">
    <source>
        <dbReference type="Proteomes" id="UP000480684"/>
    </source>
</evidence>
<dbReference type="EMBL" id="JAAIYP010000042">
    <property type="protein sequence ID" value="NFV81549.1"/>
    <property type="molecule type" value="Genomic_DNA"/>
</dbReference>
<dbReference type="Gene3D" id="1.50.10.100">
    <property type="entry name" value="Chondroitin AC/alginate lyase"/>
    <property type="match status" value="1"/>
</dbReference>